<evidence type="ECO:0000313" key="1">
    <source>
        <dbReference type="EMBL" id="RNL58500.1"/>
    </source>
</evidence>
<keyword evidence="2" id="KW-1185">Reference proteome</keyword>
<sequence>MVWVDILLCVTAAILAGISVFSQWRHECNIKAFSLRLREDAASLLELRYQENWHRQLESAQDFTETVIDTSTATVRSVHMGIAKIPFDTLESFAATRDTTRIVRQTHDLISESVYTSIRGINKAAGFLTRAGIDMKARRTKPVLPPDEEK</sequence>
<dbReference type="Proteomes" id="UP000274695">
    <property type="component" value="Unassembled WGS sequence"/>
</dbReference>
<gene>
    <name evidence="1" type="ORF">D0911_18020</name>
</gene>
<organism evidence="1 2">
    <name type="scientific">Zhongshania marina</name>
    <dbReference type="NCBI Taxonomy" id="2304603"/>
    <lineage>
        <taxon>Bacteria</taxon>
        <taxon>Pseudomonadati</taxon>
        <taxon>Pseudomonadota</taxon>
        <taxon>Gammaproteobacteria</taxon>
        <taxon>Cellvibrionales</taxon>
        <taxon>Spongiibacteraceae</taxon>
        <taxon>Zhongshania</taxon>
    </lineage>
</organism>
<comment type="caution">
    <text evidence="1">The sequence shown here is derived from an EMBL/GenBank/DDBJ whole genome shotgun (WGS) entry which is preliminary data.</text>
</comment>
<evidence type="ECO:0000313" key="2">
    <source>
        <dbReference type="Proteomes" id="UP000274695"/>
    </source>
</evidence>
<dbReference type="EMBL" id="RHGB01000029">
    <property type="protein sequence ID" value="RNL58500.1"/>
    <property type="molecule type" value="Genomic_DNA"/>
</dbReference>
<reference evidence="1 2" key="1">
    <citation type="submission" date="2018-10" db="EMBL/GenBank/DDBJ databases">
        <title>Draft genome sequence of Zhongshania sp. DSW25-10.</title>
        <authorList>
            <person name="Oh J."/>
        </authorList>
    </citation>
    <scope>NUCLEOTIDE SEQUENCE [LARGE SCALE GENOMIC DNA]</scope>
    <source>
        <strain evidence="1 2">DSW25-10</strain>
    </source>
</reference>
<dbReference type="RefSeq" id="WP_123183647.1">
    <property type="nucleotide sequence ID" value="NZ_RHGB01000029.1"/>
</dbReference>
<accession>A0ABX9VY05</accession>
<protein>
    <submittedName>
        <fullName evidence="1">Uncharacterized protein</fullName>
    </submittedName>
</protein>
<proteinExistence type="predicted"/>
<name>A0ABX9VY05_9GAMM</name>